<evidence type="ECO:0000259" key="2">
    <source>
        <dbReference type="Pfam" id="PF23155"/>
    </source>
</evidence>
<dbReference type="GeneID" id="87880946"/>
<comment type="caution">
    <text evidence="3">The sequence shown here is derived from an EMBL/GenBank/DDBJ whole genome shotgun (WGS) entry which is preliminary data.</text>
</comment>
<gene>
    <name evidence="3" type="ORF">B0T15DRAFT_162023</name>
</gene>
<reference evidence="3" key="1">
    <citation type="journal article" date="2023" name="Mol. Phylogenet. Evol.">
        <title>Genome-scale phylogeny and comparative genomics of the fungal order Sordariales.</title>
        <authorList>
            <person name="Hensen N."/>
            <person name="Bonometti L."/>
            <person name="Westerberg I."/>
            <person name="Brannstrom I.O."/>
            <person name="Guillou S."/>
            <person name="Cros-Aarteil S."/>
            <person name="Calhoun S."/>
            <person name="Haridas S."/>
            <person name="Kuo A."/>
            <person name="Mondo S."/>
            <person name="Pangilinan J."/>
            <person name="Riley R."/>
            <person name="LaButti K."/>
            <person name="Andreopoulos B."/>
            <person name="Lipzen A."/>
            <person name="Chen C."/>
            <person name="Yan M."/>
            <person name="Daum C."/>
            <person name="Ng V."/>
            <person name="Clum A."/>
            <person name="Steindorff A."/>
            <person name="Ohm R.A."/>
            <person name="Martin F."/>
            <person name="Silar P."/>
            <person name="Natvig D.O."/>
            <person name="Lalanne C."/>
            <person name="Gautier V."/>
            <person name="Ament-Velasquez S.L."/>
            <person name="Kruys A."/>
            <person name="Hutchinson M.I."/>
            <person name="Powell A.J."/>
            <person name="Barry K."/>
            <person name="Miller A.N."/>
            <person name="Grigoriev I.V."/>
            <person name="Debuchy R."/>
            <person name="Gladieux P."/>
            <person name="Hiltunen Thoren M."/>
            <person name="Johannesson H."/>
        </authorList>
    </citation>
    <scope>NUCLEOTIDE SEQUENCE</scope>
    <source>
        <strain evidence="3">CBS 333.67</strain>
    </source>
</reference>
<feature type="compositionally biased region" description="Low complexity" evidence="1">
    <location>
        <begin position="193"/>
        <end position="214"/>
    </location>
</feature>
<feature type="compositionally biased region" description="Low complexity" evidence="1">
    <location>
        <begin position="171"/>
        <end position="185"/>
    </location>
</feature>
<accession>A0AAJ0GVR4</accession>
<dbReference type="RefSeq" id="XP_062722806.1">
    <property type="nucleotide sequence ID" value="XM_062862117.1"/>
</dbReference>
<evidence type="ECO:0000256" key="1">
    <source>
        <dbReference type="SAM" id="MobiDB-lite"/>
    </source>
</evidence>
<name>A0AAJ0GVR4_9PEZI</name>
<feature type="compositionally biased region" description="Pro residues" evidence="1">
    <location>
        <begin position="305"/>
        <end position="319"/>
    </location>
</feature>
<feature type="region of interest" description="Disordered" evidence="1">
    <location>
        <begin position="398"/>
        <end position="424"/>
    </location>
</feature>
<evidence type="ECO:0000313" key="3">
    <source>
        <dbReference type="EMBL" id="KAK3307026.1"/>
    </source>
</evidence>
<sequence length="465" mass="50670">MSKRTVFTTITPLPAGLTRQTVLDFLHDHEEMIDLNPLVKERHPISPPPHASADEQRCQWYSLTDKISYFPGVAGDVTYTCAFNDLPTGLQTHCYAPAGLTIRDKWTVGGSLPGEQAQPVELGLRVPSTGLYLREDVDMRCNVVMTSFVKKTLKRSHAALVDRLKVKAQIASTSAGRRGSRSISSQQYHHPFASAPSSRSSSVVSASSSTSVYSTDGGSLWSPTTSSVGTSPAPSSKSPPVTYNNSNYQNEAQYRAAEYAASQPRTLRSPAPESVSVPLRKPMPKQEPTTPFLRPDQPDDWPLRSQPPPRLPDWSPKPEPSAQRPRPQNQLCFSAYRPPAPGQRQPNTTETVIITDTNPPANVTRNGTAALPDDALWQALGGGRLRASSLKAIASDYHSRDRSHSQGSCHQDYPQMSPYDDESDSGVVVGLGMVGAMRPVSMPPPLKTRAPLVARVDQPFVAQLE</sequence>
<dbReference type="EMBL" id="JAUDZG010000003">
    <property type="protein sequence ID" value="KAK3307026.1"/>
    <property type="molecule type" value="Genomic_DNA"/>
</dbReference>
<dbReference type="AlphaFoldDB" id="A0AAJ0GVR4"/>
<dbReference type="PANTHER" id="PTHR38117:SF2">
    <property type="entry name" value="NACHT AND WD40 DOMAIN PROTEIN"/>
    <property type="match status" value="1"/>
</dbReference>
<feature type="region of interest" description="Disordered" evidence="1">
    <location>
        <begin position="258"/>
        <end position="327"/>
    </location>
</feature>
<organism evidence="3 4">
    <name type="scientific">Chaetomium strumarium</name>
    <dbReference type="NCBI Taxonomy" id="1170767"/>
    <lineage>
        <taxon>Eukaryota</taxon>
        <taxon>Fungi</taxon>
        <taxon>Dikarya</taxon>
        <taxon>Ascomycota</taxon>
        <taxon>Pezizomycotina</taxon>
        <taxon>Sordariomycetes</taxon>
        <taxon>Sordariomycetidae</taxon>
        <taxon>Sordariales</taxon>
        <taxon>Chaetomiaceae</taxon>
        <taxon>Chaetomium</taxon>
    </lineage>
</organism>
<protein>
    <recommendedName>
        <fullName evidence="2">DUF7053 domain-containing protein</fullName>
    </recommendedName>
</protein>
<dbReference type="Proteomes" id="UP001273166">
    <property type="component" value="Unassembled WGS sequence"/>
</dbReference>
<dbReference type="Pfam" id="PF23155">
    <property type="entry name" value="DUF7053"/>
    <property type="match status" value="1"/>
</dbReference>
<keyword evidence="4" id="KW-1185">Reference proteome</keyword>
<feature type="region of interest" description="Disordered" evidence="1">
    <location>
        <begin position="171"/>
        <end position="246"/>
    </location>
</feature>
<feature type="domain" description="DUF7053" evidence="2">
    <location>
        <begin position="2"/>
        <end position="169"/>
    </location>
</feature>
<evidence type="ECO:0000313" key="4">
    <source>
        <dbReference type="Proteomes" id="UP001273166"/>
    </source>
</evidence>
<dbReference type="InterPro" id="IPR055481">
    <property type="entry name" value="DUF7053"/>
</dbReference>
<dbReference type="PANTHER" id="PTHR38117">
    <property type="entry name" value="NACHT AND WD40 DOMAIN PROTEIN"/>
    <property type="match status" value="1"/>
</dbReference>
<feature type="compositionally biased region" description="Polar residues" evidence="1">
    <location>
        <begin position="221"/>
        <end position="246"/>
    </location>
</feature>
<proteinExistence type="predicted"/>
<reference evidence="3" key="2">
    <citation type="submission" date="2023-06" db="EMBL/GenBank/DDBJ databases">
        <authorList>
            <consortium name="Lawrence Berkeley National Laboratory"/>
            <person name="Mondo S.J."/>
            <person name="Hensen N."/>
            <person name="Bonometti L."/>
            <person name="Westerberg I."/>
            <person name="Brannstrom I.O."/>
            <person name="Guillou S."/>
            <person name="Cros-Aarteil S."/>
            <person name="Calhoun S."/>
            <person name="Haridas S."/>
            <person name="Kuo A."/>
            <person name="Pangilinan J."/>
            <person name="Riley R."/>
            <person name="Labutti K."/>
            <person name="Andreopoulos B."/>
            <person name="Lipzen A."/>
            <person name="Chen C."/>
            <person name="Yanf M."/>
            <person name="Daum C."/>
            <person name="Ng V."/>
            <person name="Clum A."/>
            <person name="Steindorff A."/>
            <person name="Ohm R."/>
            <person name="Martin F."/>
            <person name="Silar P."/>
            <person name="Natvig D."/>
            <person name="Lalanne C."/>
            <person name="Gautier V."/>
            <person name="Ament-Velasquez S.L."/>
            <person name="Kruys A."/>
            <person name="Hutchinson M.I."/>
            <person name="Powell A.J."/>
            <person name="Barry K."/>
            <person name="Miller A.N."/>
            <person name="Grigoriev I.V."/>
            <person name="Debuchy R."/>
            <person name="Gladieux P."/>
            <person name="Thoren M.H."/>
            <person name="Johannesson H."/>
        </authorList>
    </citation>
    <scope>NUCLEOTIDE SEQUENCE</scope>
    <source>
        <strain evidence="3">CBS 333.67</strain>
    </source>
</reference>